<sequence>MYKSLILVHSICSSYSKMLSIFFDGHEVYYSFDDILRCMITLNFDQVDKKILACDRLCIVNGSEQVFCTDGSSIDVRLVMYDECFVTSEGLYDLMDVNVFGDKEKLEEYVVRCTMRVVKNENHDWYKKYIKKLKDRIGASFDLYFRTLERYMLHDHPNADKIAHTVNCLITTAEYDKLSNNHVNLRNAYNCFDKASALMIQQMNE</sequence>
<reference evidence="1 2" key="1">
    <citation type="submission" date="2016-04" db="EMBL/GenBank/DDBJ databases">
        <title>Sequence analysis of the Plodia interpunctella granulovirus genome: Discovery of an unusual inhibitor-of-apoptosis (IAP) gene.</title>
        <authorList>
            <person name="Harrison R.L."/>
            <person name="Rowley D.L."/>
            <person name="Funk C.J."/>
        </authorList>
    </citation>
    <scope>NUCLEOTIDE SEQUENCE [LARGE SCALE GENOMIC DNA]</scope>
    <source>
        <strain evidence="1">Cambridge</strain>
    </source>
</reference>
<evidence type="ECO:0000313" key="1">
    <source>
        <dbReference type="EMBL" id="APO13888.1"/>
    </source>
</evidence>
<dbReference type="Proteomes" id="UP000204293">
    <property type="component" value="Segment"/>
</dbReference>
<dbReference type="KEGG" id="vg:30685008"/>
<dbReference type="EMBL" id="KX151395">
    <property type="protein sequence ID" value="APO13888.1"/>
    <property type="molecule type" value="Genomic_DNA"/>
</dbReference>
<dbReference type="GeneID" id="30685008"/>
<proteinExistence type="predicted"/>
<dbReference type="RefSeq" id="YP_009330136.1">
    <property type="nucleotide sequence ID" value="NC_032255.1"/>
</dbReference>
<organism evidence="1 2">
    <name type="scientific">Plodia interpunctella granulovirus</name>
    <dbReference type="NCBI Taxonomy" id="262175"/>
    <lineage>
        <taxon>Viruses</taxon>
        <taxon>Viruses incertae sedis</taxon>
        <taxon>Naldaviricetes</taxon>
        <taxon>Lefavirales</taxon>
        <taxon>Baculoviridae</taxon>
        <taxon>Betabaculovirus</taxon>
        <taxon>Betabaculovirus plinterpunctellae</taxon>
    </lineage>
</organism>
<dbReference type="OrthoDB" id="13866at10239"/>
<name>A0A1L5JH05_9BBAC</name>
<keyword evidence="2" id="KW-1185">Reference proteome</keyword>
<protein>
    <submittedName>
        <fullName evidence="1">ORF4</fullName>
    </submittedName>
</protein>
<accession>A0A1L5JH05</accession>
<evidence type="ECO:0000313" key="2">
    <source>
        <dbReference type="Proteomes" id="UP000204293"/>
    </source>
</evidence>